<dbReference type="EMBL" id="PUHQ01000209">
    <property type="protein sequence ID" value="KAG0653422.1"/>
    <property type="molecule type" value="Genomic_DNA"/>
</dbReference>
<gene>
    <name evidence="1" type="ORF">C6P46_002785</name>
</gene>
<dbReference type="Proteomes" id="UP000777482">
    <property type="component" value="Unassembled WGS sequence"/>
</dbReference>
<name>A0A9P6VRH8_RHOMI</name>
<dbReference type="AlphaFoldDB" id="A0A9P6VRH8"/>
<proteinExistence type="predicted"/>
<sequence>MDSDAKSHDQPAADLIDTFWLVTVGRHVQHAGWEEQWTGNPAGVDVSSAEMAELKAAMSEQRTTKHKGQYLHILHELRTADYVRAREEIVQSTRKDFHQAATLHIIRTRCKRRSTLPLYMH</sequence>
<organism evidence="1 2">
    <name type="scientific">Rhodotorula mucilaginosa</name>
    <name type="common">Yeast</name>
    <name type="synonym">Rhodotorula rubra</name>
    <dbReference type="NCBI Taxonomy" id="5537"/>
    <lineage>
        <taxon>Eukaryota</taxon>
        <taxon>Fungi</taxon>
        <taxon>Dikarya</taxon>
        <taxon>Basidiomycota</taxon>
        <taxon>Pucciniomycotina</taxon>
        <taxon>Microbotryomycetes</taxon>
        <taxon>Sporidiobolales</taxon>
        <taxon>Sporidiobolaceae</taxon>
        <taxon>Rhodotorula</taxon>
    </lineage>
</organism>
<evidence type="ECO:0000313" key="1">
    <source>
        <dbReference type="EMBL" id="KAG0653422.1"/>
    </source>
</evidence>
<comment type="caution">
    <text evidence="1">The sequence shown here is derived from an EMBL/GenBank/DDBJ whole genome shotgun (WGS) entry which is preliminary data.</text>
</comment>
<evidence type="ECO:0000313" key="2">
    <source>
        <dbReference type="Proteomes" id="UP000777482"/>
    </source>
</evidence>
<reference evidence="1 2" key="1">
    <citation type="submission" date="2020-11" db="EMBL/GenBank/DDBJ databases">
        <title>Kefir isolates.</title>
        <authorList>
            <person name="Marcisauskas S."/>
            <person name="Kim Y."/>
            <person name="Blasche S."/>
        </authorList>
    </citation>
    <scope>NUCLEOTIDE SEQUENCE [LARGE SCALE GENOMIC DNA]</scope>
    <source>
        <strain evidence="1 2">KR</strain>
    </source>
</reference>
<accession>A0A9P6VRH8</accession>
<keyword evidence="2" id="KW-1185">Reference proteome</keyword>
<protein>
    <submittedName>
        <fullName evidence="1">Uncharacterized protein</fullName>
    </submittedName>
</protein>